<dbReference type="EMBL" id="JAGGDJ010000003">
    <property type="protein sequence ID" value="MBO7743765.1"/>
    <property type="molecule type" value="Genomic_DNA"/>
</dbReference>
<keyword evidence="3" id="KW-1185">Reference proteome</keyword>
<gene>
    <name evidence="2" type="ORF">I8J29_06120</name>
</gene>
<dbReference type="RefSeq" id="WP_208846802.1">
    <property type="nucleotide sequence ID" value="NZ_JAGGDJ010000003.1"/>
</dbReference>
<proteinExistence type="predicted"/>
<evidence type="ECO:0000256" key="1">
    <source>
        <dbReference type="SAM" id="MobiDB-lite"/>
    </source>
</evidence>
<name>A0ABS3W635_9BACL</name>
<evidence type="ECO:0000313" key="3">
    <source>
        <dbReference type="Proteomes" id="UP000670947"/>
    </source>
</evidence>
<accession>A0ABS3W635</accession>
<organism evidence="2 3">
    <name type="scientific">Paenibacillus artemisiicola</name>
    <dbReference type="NCBI Taxonomy" id="1172618"/>
    <lineage>
        <taxon>Bacteria</taxon>
        <taxon>Bacillati</taxon>
        <taxon>Bacillota</taxon>
        <taxon>Bacilli</taxon>
        <taxon>Bacillales</taxon>
        <taxon>Paenibacillaceae</taxon>
        <taxon>Paenibacillus</taxon>
    </lineage>
</organism>
<reference evidence="2 3" key="1">
    <citation type="submission" date="2021-03" db="EMBL/GenBank/DDBJ databases">
        <title>Paenibacillus artemisicola MWE-103 whole genome sequence.</title>
        <authorList>
            <person name="Ham Y.J."/>
        </authorList>
    </citation>
    <scope>NUCLEOTIDE SEQUENCE [LARGE SCALE GENOMIC DNA]</scope>
    <source>
        <strain evidence="2 3">MWE-103</strain>
    </source>
</reference>
<feature type="region of interest" description="Disordered" evidence="1">
    <location>
        <begin position="46"/>
        <end position="66"/>
    </location>
</feature>
<dbReference type="Proteomes" id="UP000670947">
    <property type="component" value="Unassembled WGS sequence"/>
</dbReference>
<protein>
    <submittedName>
        <fullName evidence="2">Uncharacterized protein</fullName>
    </submittedName>
</protein>
<sequence>MKLDIAAIVEQLGLDSARFGEWKSKALETEQAYSIQARSFEGIEKEGALHPINGSPKCTEAPPTLP</sequence>
<evidence type="ECO:0000313" key="2">
    <source>
        <dbReference type="EMBL" id="MBO7743765.1"/>
    </source>
</evidence>
<comment type="caution">
    <text evidence="2">The sequence shown here is derived from an EMBL/GenBank/DDBJ whole genome shotgun (WGS) entry which is preliminary data.</text>
</comment>